<dbReference type="GO" id="GO:0003746">
    <property type="term" value="F:translation elongation factor activity"/>
    <property type="evidence" value="ECO:0007669"/>
    <property type="project" value="UniProtKB-KW"/>
</dbReference>
<dbReference type="InterPro" id="IPR027417">
    <property type="entry name" value="P-loop_NTPase"/>
</dbReference>
<protein>
    <recommendedName>
        <fullName evidence="5 6">Elongation factor Tu</fullName>
        <shortName evidence="6">EF-Tu</shortName>
        <ecNumber evidence="6">3.6.5.3</ecNumber>
    </recommendedName>
</protein>
<dbReference type="SUPFAM" id="SSF50465">
    <property type="entry name" value="EF-Tu/eEF-1alpha/eIF2-gamma C-terminal domain"/>
    <property type="match status" value="1"/>
</dbReference>
<keyword evidence="6" id="KW-0479">Metal-binding</keyword>
<evidence type="ECO:0000259" key="7">
    <source>
        <dbReference type="PROSITE" id="PS51722"/>
    </source>
</evidence>
<evidence type="ECO:0000313" key="9">
    <source>
        <dbReference type="Proteomes" id="UP001501627"/>
    </source>
</evidence>
<dbReference type="InterPro" id="IPR031157">
    <property type="entry name" value="G_TR_CS"/>
</dbReference>
<comment type="function">
    <text evidence="6">GTP hydrolase that promotes the GTP-dependent binding of aminoacyl-tRNA to the A-site of ribosomes during protein biosynthesis.</text>
</comment>
<dbReference type="Pfam" id="PF00009">
    <property type="entry name" value="GTP_EFTU"/>
    <property type="match status" value="1"/>
</dbReference>
<dbReference type="NCBIfam" id="NF009372">
    <property type="entry name" value="PRK12735.1"/>
    <property type="match status" value="1"/>
</dbReference>
<keyword evidence="6" id="KW-0963">Cytoplasm</keyword>
<dbReference type="NCBIfam" id="TIGR00231">
    <property type="entry name" value="small_GTP"/>
    <property type="match status" value="1"/>
</dbReference>
<dbReference type="PRINTS" id="PR00315">
    <property type="entry name" value="ELONGATNFCT"/>
</dbReference>
<dbReference type="PANTHER" id="PTHR43721">
    <property type="entry name" value="ELONGATION FACTOR TU-RELATED"/>
    <property type="match status" value="1"/>
</dbReference>
<dbReference type="CDD" id="cd01884">
    <property type="entry name" value="EF_Tu"/>
    <property type="match status" value="1"/>
</dbReference>
<keyword evidence="2 6" id="KW-0251">Elongation factor</keyword>
<dbReference type="SUPFAM" id="SSF50447">
    <property type="entry name" value="Translation proteins"/>
    <property type="match status" value="1"/>
</dbReference>
<keyword evidence="9" id="KW-1185">Reference proteome</keyword>
<reference evidence="9" key="1">
    <citation type="journal article" date="2019" name="Int. J. Syst. Evol. Microbiol.">
        <title>The Global Catalogue of Microorganisms (GCM) 10K type strain sequencing project: providing services to taxonomists for standard genome sequencing and annotation.</title>
        <authorList>
            <consortium name="The Broad Institute Genomics Platform"/>
            <consortium name="The Broad Institute Genome Sequencing Center for Infectious Disease"/>
            <person name="Wu L."/>
            <person name="Ma J."/>
        </authorList>
    </citation>
    <scope>NUCLEOTIDE SEQUENCE [LARGE SCALE GENOMIC DNA]</scope>
    <source>
        <strain evidence="9">JCM 17561</strain>
    </source>
</reference>
<dbReference type="NCBIfam" id="TIGR00485">
    <property type="entry name" value="EF-Tu"/>
    <property type="match status" value="1"/>
</dbReference>
<comment type="caution">
    <text evidence="8">The sequence shown here is derived from an EMBL/GenBank/DDBJ whole genome shotgun (WGS) entry which is preliminary data.</text>
</comment>
<keyword evidence="6" id="KW-0378">Hydrolase</keyword>
<dbReference type="PANTHER" id="PTHR43721:SF22">
    <property type="entry name" value="ELONGATION FACTOR TU, MITOCHONDRIAL"/>
    <property type="match status" value="1"/>
</dbReference>
<organism evidence="8 9">
    <name type="scientific">Comamonas faecalis</name>
    <dbReference type="NCBI Taxonomy" id="1387849"/>
    <lineage>
        <taxon>Bacteria</taxon>
        <taxon>Pseudomonadati</taxon>
        <taxon>Pseudomonadota</taxon>
        <taxon>Betaproteobacteria</taxon>
        <taxon>Burkholderiales</taxon>
        <taxon>Comamonadaceae</taxon>
        <taxon>Comamonas</taxon>
    </lineage>
</organism>
<dbReference type="NCBIfam" id="NF000766">
    <property type="entry name" value="PRK00049.1"/>
    <property type="match status" value="1"/>
</dbReference>
<dbReference type="PROSITE" id="PS51722">
    <property type="entry name" value="G_TR_2"/>
    <property type="match status" value="1"/>
</dbReference>
<evidence type="ECO:0000313" key="8">
    <source>
        <dbReference type="EMBL" id="GAA4007095.1"/>
    </source>
</evidence>
<dbReference type="CDD" id="cd03707">
    <property type="entry name" value="EFTU_III"/>
    <property type="match status" value="1"/>
</dbReference>
<feature type="binding site" evidence="6">
    <location>
        <begin position="136"/>
        <end position="139"/>
    </location>
    <ligand>
        <name>GTP</name>
        <dbReference type="ChEBI" id="CHEBI:37565"/>
    </ligand>
</feature>
<proteinExistence type="inferred from homology"/>
<comment type="catalytic activity">
    <reaction evidence="6">
        <text>GTP + H2O = GDP + phosphate + H(+)</text>
        <dbReference type="Rhea" id="RHEA:19669"/>
        <dbReference type="ChEBI" id="CHEBI:15377"/>
        <dbReference type="ChEBI" id="CHEBI:15378"/>
        <dbReference type="ChEBI" id="CHEBI:37565"/>
        <dbReference type="ChEBI" id="CHEBI:43474"/>
        <dbReference type="ChEBI" id="CHEBI:58189"/>
        <dbReference type="EC" id="3.6.5.3"/>
    </reaction>
</comment>
<dbReference type="EC" id="3.6.5.3" evidence="6"/>
<dbReference type="HAMAP" id="MF_00118_B">
    <property type="entry name" value="EF_Tu_B"/>
    <property type="match status" value="1"/>
</dbReference>
<feature type="binding site" evidence="6">
    <location>
        <begin position="19"/>
        <end position="26"/>
    </location>
    <ligand>
        <name>GTP</name>
        <dbReference type="ChEBI" id="CHEBI:37565"/>
    </ligand>
</feature>
<dbReference type="SUPFAM" id="SSF52540">
    <property type="entry name" value="P-loop containing nucleoside triphosphate hydrolases"/>
    <property type="match status" value="1"/>
</dbReference>
<dbReference type="InterPro" id="IPR009000">
    <property type="entry name" value="Transl_B-barrel_sf"/>
</dbReference>
<dbReference type="Pfam" id="PF03143">
    <property type="entry name" value="GTP_EFTU_D3"/>
    <property type="match status" value="1"/>
</dbReference>
<comment type="similarity">
    <text evidence="6">Belongs to the TRAFAC class translation factor GTPase superfamily. Classic translation factor GTPase family. EF-Tu/EF-1A subfamily.</text>
</comment>
<dbReference type="PROSITE" id="PS00301">
    <property type="entry name" value="G_TR_1"/>
    <property type="match status" value="1"/>
</dbReference>
<name>A0ABP7S6I5_9BURK</name>
<evidence type="ECO:0000256" key="4">
    <source>
        <dbReference type="ARBA" id="ARBA00023134"/>
    </source>
</evidence>
<dbReference type="InterPro" id="IPR000795">
    <property type="entry name" value="T_Tr_GTP-bd_dom"/>
</dbReference>
<dbReference type="InterPro" id="IPR009001">
    <property type="entry name" value="Transl_elong_EF1A/Init_IF2_C"/>
</dbReference>
<feature type="domain" description="Tr-type G" evidence="7">
    <location>
        <begin position="10"/>
        <end position="206"/>
    </location>
</feature>
<sequence>MAKGKFERTKPHVNVGTIGHVDHGKTTLTAAIATVLAKKFGGEAKDYAAIDNAPEEKARGITISTSHVEYETANRHYAHVDCPGHADYVKNMITGAAQMDGAILVCSAADGPMPQTREHILLARQVGVPYIIVFLNKCDMVDDEELLELVEMEVRELLDKYEFPGDDTPIVRGSAKLALEGDQSDIGEPAILKLADALDTYIPTPERAIDGAFLMPVEDVFSISGRGTVVTGRVERGIIKVGEEIEIVGIKDTQKTIVTGVEMFRKLLDQGQAGDNVGLLLRGTKREDVERGQVLCKPGSIKPHTHFTAEVYVLSKDEGGRHTPFFNNYRPQFYFRTTDVTGSIELPADKEMVMPGDNVSITVKLIAPIAMEEGLRFAIREGGRTVGAGVVAKIIE</sequence>
<dbReference type="InterPro" id="IPR004161">
    <property type="entry name" value="EFTu-like_2"/>
</dbReference>
<keyword evidence="4 6" id="KW-0342">GTP-binding</keyword>
<evidence type="ECO:0000256" key="2">
    <source>
        <dbReference type="ARBA" id="ARBA00022768"/>
    </source>
</evidence>
<feature type="binding site" evidence="6">
    <location>
        <begin position="81"/>
        <end position="85"/>
    </location>
    <ligand>
        <name>GTP</name>
        <dbReference type="ChEBI" id="CHEBI:37565"/>
    </ligand>
</feature>
<keyword evidence="6" id="KW-0460">Magnesium</keyword>
<dbReference type="RefSeq" id="WP_344870009.1">
    <property type="nucleotide sequence ID" value="NZ_BAABBP010000062.1"/>
</dbReference>
<evidence type="ECO:0000256" key="1">
    <source>
        <dbReference type="ARBA" id="ARBA00022741"/>
    </source>
</evidence>
<keyword evidence="3 6" id="KW-0648">Protein biosynthesis</keyword>
<dbReference type="InterPro" id="IPR041709">
    <property type="entry name" value="EF-Tu_GTP-bd"/>
</dbReference>
<dbReference type="CDD" id="cd03697">
    <property type="entry name" value="EFTU_II"/>
    <property type="match status" value="1"/>
</dbReference>
<dbReference type="Pfam" id="PF03144">
    <property type="entry name" value="GTP_EFTU_D2"/>
    <property type="match status" value="1"/>
</dbReference>
<evidence type="ECO:0000256" key="3">
    <source>
        <dbReference type="ARBA" id="ARBA00022917"/>
    </source>
</evidence>
<dbReference type="InterPro" id="IPR005225">
    <property type="entry name" value="Small_GTP-bd"/>
</dbReference>
<dbReference type="Gene3D" id="2.40.30.10">
    <property type="entry name" value="Translation factors"/>
    <property type="match status" value="2"/>
</dbReference>
<dbReference type="EMBL" id="BAABBP010000062">
    <property type="protein sequence ID" value="GAA4007095.1"/>
    <property type="molecule type" value="Genomic_DNA"/>
</dbReference>
<dbReference type="NCBIfam" id="NF009373">
    <property type="entry name" value="PRK12736.1"/>
    <property type="match status" value="1"/>
</dbReference>
<comment type="subcellular location">
    <subcellularLocation>
        <location evidence="6">Cytoplasm</location>
    </subcellularLocation>
</comment>
<dbReference type="InterPro" id="IPR004541">
    <property type="entry name" value="Transl_elong_EFTu/EF1A_bac/org"/>
</dbReference>
<feature type="binding site" evidence="6">
    <location>
        <position position="26"/>
    </location>
    <ligand>
        <name>Mg(2+)</name>
        <dbReference type="ChEBI" id="CHEBI:18420"/>
    </ligand>
</feature>
<keyword evidence="1 6" id="KW-0547">Nucleotide-binding</keyword>
<dbReference type="InterPro" id="IPR004160">
    <property type="entry name" value="Transl_elong_EFTu/EF1A_C"/>
</dbReference>
<comment type="subunit">
    <text evidence="6">Monomer.</text>
</comment>
<dbReference type="InterPro" id="IPR033720">
    <property type="entry name" value="EFTU_2"/>
</dbReference>
<evidence type="ECO:0000256" key="6">
    <source>
        <dbReference type="HAMAP-Rule" id="MF_00118"/>
    </source>
</evidence>
<accession>A0ABP7S6I5</accession>
<dbReference type="InterPro" id="IPR050055">
    <property type="entry name" value="EF-Tu_GTPase"/>
</dbReference>
<dbReference type="Proteomes" id="UP001501627">
    <property type="component" value="Unassembled WGS sequence"/>
</dbReference>
<gene>
    <name evidence="6 8" type="primary">tuf</name>
    <name evidence="8" type="ORF">GCM10022279_33410</name>
</gene>
<evidence type="ECO:0000256" key="5">
    <source>
        <dbReference type="ARBA" id="ARBA00029554"/>
    </source>
</evidence>
<dbReference type="Gene3D" id="3.40.50.300">
    <property type="entry name" value="P-loop containing nucleotide triphosphate hydrolases"/>
    <property type="match status" value="1"/>
</dbReference>